<dbReference type="InterPro" id="IPR050571">
    <property type="entry name" value="Class-IV_PLP-Dep_Aminotrnsfr"/>
</dbReference>
<sequence>MAAVPFDQLDGEIWFNGEFVAWKDAKIHVLTHGLHYASAVFEGERAYGGRIFKLTEHNQRLHNSADILGFKIPYSVDELDAASVELLKRQGFSEAYVRPIAWRGSEMMGVSAQSNRINVAIAIWQWGSYFNPTEKLKGIRLDIAEWRRPDPKTAPSKSKAAGLYMICTISKHAAEAKGYADAMMLDYRGQVAEATGANIFFVKDGVIHTPVPDCFLDGITRRTVIELAKRRGYQVIERAIMPEELSGFSECFLTGSAAEVTPVSEIGPYRFTPATICETLMNDYMKEVYPVAAAAE</sequence>
<dbReference type="UniPathway" id="UPA00049">
    <property type="reaction ID" value="UER00062"/>
</dbReference>
<evidence type="ECO:0000256" key="15">
    <source>
        <dbReference type="RuleBase" id="RU004106"/>
    </source>
</evidence>
<dbReference type="Pfam" id="PF01063">
    <property type="entry name" value="Aminotran_4"/>
    <property type="match status" value="1"/>
</dbReference>
<evidence type="ECO:0000256" key="11">
    <source>
        <dbReference type="ARBA" id="ARBA00023304"/>
    </source>
</evidence>
<name>A0A7Y6UMH4_9HYPH</name>
<dbReference type="CDD" id="cd01557">
    <property type="entry name" value="BCAT_beta_family"/>
    <property type="match status" value="1"/>
</dbReference>
<evidence type="ECO:0000256" key="1">
    <source>
        <dbReference type="ARBA" id="ARBA00001933"/>
    </source>
</evidence>
<keyword evidence="8 17" id="KW-0028">Amino-acid biosynthesis</keyword>
<comment type="pathway">
    <text evidence="4 17">Amino-acid biosynthesis; L-valine biosynthesis; L-valine from pyruvate: step 4/4.</text>
</comment>
<proteinExistence type="inferred from homology"/>
<protein>
    <recommendedName>
        <fullName evidence="17">Branched-chain-amino-acid aminotransferase</fullName>
        <shortName evidence="17">BCAT</shortName>
        <ecNumber evidence="17">2.6.1.42</ecNumber>
    </recommendedName>
</protein>
<evidence type="ECO:0000256" key="14">
    <source>
        <dbReference type="ARBA" id="ARBA00049229"/>
    </source>
</evidence>
<dbReference type="GO" id="GO:0009099">
    <property type="term" value="P:L-valine biosynthetic process"/>
    <property type="evidence" value="ECO:0007669"/>
    <property type="project" value="UniProtKB-UniPathway"/>
</dbReference>
<dbReference type="PANTHER" id="PTHR42743">
    <property type="entry name" value="AMINO-ACID AMINOTRANSFERASE"/>
    <property type="match status" value="1"/>
</dbReference>
<dbReference type="InterPro" id="IPR005785">
    <property type="entry name" value="B_amino_transI"/>
</dbReference>
<dbReference type="InterPro" id="IPR036038">
    <property type="entry name" value="Aminotransferase-like"/>
</dbReference>
<evidence type="ECO:0000256" key="2">
    <source>
        <dbReference type="ARBA" id="ARBA00003109"/>
    </source>
</evidence>
<dbReference type="Proteomes" id="UP000520198">
    <property type="component" value="Unassembled WGS sequence"/>
</dbReference>
<evidence type="ECO:0000256" key="17">
    <source>
        <dbReference type="RuleBase" id="RU364094"/>
    </source>
</evidence>
<dbReference type="RefSeq" id="WP_176352955.1">
    <property type="nucleotide sequence ID" value="NZ_JABWDU010000002.1"/>
</dbReference>
<evidence type="ECO:0000256" key="6">
    <source>
        <dbReference type="ARBA" id="ARBA00009320"/>
    </source>
</evidence>
<dbReference type="InterPro" id="IPR033939">
    <property type="entry name" value="BCAT_family"/>
</dbReference>
<evidence type="ECO:0000256" key="3">
    <source>
        <dbReference type="ARBA" id="ARBA00004824"/>
    </source>
</evidence>
<dbReference type="EMBL" id="JABWDU010000002">
    <property type="protein sequence ID" value="NVD39421.1"/>
    <property type="molecule type" value="Genomic_DNA"/>
</dbReference>
<evidence type="ECO:0000256" key="8">
    <source>
        <dbReference type="ARBA" id="ARBA00022605"/>
    </source>
</evidence>
<dbReference type="Gene3D" id="3.30.470.10">
    <property type="match status" value="1"/>
</dbReference>
<dbReference type="GO" id="GO:0004084">
    <property type="term" value="F:branched-chain-amino-acid transaminase activity"/>
    <property type="evidence" value="ECO:0007669"/>
    <property type="project" value="UniProtKB-EC"/>
</dbReference>
<evidence type="ECO:0000313" key="19">
    <source>
        <dbReference type="Proteomes" id="UP000520198"/>
    </source>
</evidence>
<evidence type="ECO:0000313" key="18">
    <source>
        <dbReference type="EMBL" id="NVD39421.1"/>
    </source>
</evidence>
<dbReference type="NCBIfam" id="NF005146">
    <property type="entry name" value="PRK06606.1"/>
    <property type="match status" value="1"/>
</dbReference>
<comment type="catalytic activity">
    <reaction evidence="14 17">
        <text>L-leucine + 2-oxoglutarate = 4-methyl-2-oxopentanoate + L-glutamate</text>
        <dbReference type="Rhea" id="RHEA:18321"/>
        <dbReference type="ChEBI" id="CHEBI:16810"/>
        <dbReference type="ChEBI" id="CHEBI:17865"/>
        <dbReference type="ChEBI" id="CHEBI:29985"/>
        <dbReference type="ChEBI" id="CHEBI:57427"/>
        <dbReference type="EC" id="2.6.1.42"/>
    </reaction>
</comment>
<comment type="catalytic activity">
    <reaction evidence="13 17">
        <text>L-isoleucine + 2-oxoglutarate = (S)-3-methyl-2-oxopentanoate + L-glutamate</text>
        <dbReference type="Rhea" id="RHEA:24801"/>
        <dbReference type="ChEBI" id="CHEBI:16810"/>
        <dbReference type="ChEBI" id="CHEBI:29985"/>
        <dbReference type="ChEBI" id="CHEBI:35146"/>
        <dbReference type="ChEBI" id="CHEBI:58045"/>
        <dbReference type="EC" id="2.6.1.42"/>
    </reaction>
</comment>
<dbReference type="PROSITE" id="PS00770">
    <property type="entry name" value="AA_TRANSFER_CLASS_4"/>
    <property type="match status" value="1"/>
</dbReference>
<comment type="function">
    <text evidence="2 17">Acts on leucine, isoleucine and valine.</text>
</comment>
<dbReference type="GO" id="GO:0009098">
    <property type="term" value="P:L-leucine biosynthetic process"/>
    <property type="evidence" value="ECO:0007669"/>
    <property type="project" value="UniProtKB-UniPathway"/>
</dbReference>
<evidence type="ECO:0000256" key="9">
    <source>
        <dbReference type="ARBA" id="ARBA00022679"/>
    </source>
</evidence>
<evidence type="ECO:0000256" key="16">
    <source>
        <dbReference type="RuleBase" id="RU004516"/>
    </source>
</evidence>
<accession>A0A7Y6UMH4</accession>
<dbReference type="NCBIfam" id="NF005726">
    <property type="entry name" value="PRK07544.1"/>
    <property type="match status" value="1"/>
</dbReference>
<comment type="similarity">
    <text evidence="6 15">Belongs to the class-IV pyridoxal-phosphate-dependent aminotransferase family.</text>
</comment>
<dbReference type="Gene3D" id="3.20.10.10">
    <property type="entry name" value="D-amino Acid Aminotransferase, subunit A, domain 2"/>
    <property type="match status" value="1"/>
</dbReference>
<evidence type="ECO:0000256" key="10">
    <source>
        <dbReference type="ARBA" id="ARBA00022898"/>
    </source>
</evidence>
<comment type="caution">
    <text evidence="18">The sequence shown here is derived from an EMBL/GenBank/DDBJ whole genome shotgun (WGS) entry which is preliminary data.</text>
</comment>
<dbReference type="InterPro" id="IPR018300">
    <property type="entry name" value="Aminotrans_IV_CS"/>
</dbReference>
<dbReference type="SUPFAM" id="SSF56752">
    <property type="entry name" value="D-aminoacid aminotransferase-like PLP-dependent enzymes"/>
    <property type="match status" value="1"/>
</dbReference>
<dbReference type="InterPro" id="IPR043131">
    <property type="entry name" value="BCAT-like_N"/>
</dbReference>
<gene>
    <name evidence="17" type="primary">ilvE</name>
    <name evidence="18" type="ORF">HT585_11180</name>
</gene>
<dbReference type="UniPathway" id="UPA00047">
    <property type="reaction ID" value="UER00058"/>
</dbReference>
<dbReference type="NCBIfam" id="TIGR01122">
    <property type="entry name" value="ilvE_I"/>
    <property type="match status" value="1"/>
</dbReference>
<organism evidence="18 19">
    <name type="scientific">Ensifer oleiphilus</name>
    <dbReference type="NCBI Taxonomy" id="2742698"/>
    <lineage>
        <taxon>Bacteria</taxon>
        <taxon>Pseudomonadati</taxon>
        <taxon>Pseudomonadota</taxon>
        <taxon>Alphaproteobacteria</taxon>
        <taxon>Hyphomicrobiales</taxon>
        <taxon>Rhizobiaceae</taxon>
        <taxon>Sinorhizobium/Ensifer group</taxon>
        <taxon>Ensifer</taxon>
    </lineage>
</organism>
<keyword evidence="9 17" id="KW-0808">Transferase</keyword>
<evidence type="ECO:0000256" key="7">
    <source>
        <dbReference type="ARBA" id="ARBA00022576"/>
    </source>
</evidence>
<comment type="pathway">
    <text evidence="3 17">Amino-acid biosynthesis; L-isoleucine biosynthesis; L-isoleucine from 2-oxobutanoate: step 4/4.</text>
</comment>
<keyword evidence="19" id="KW-1185">Reference proteome</keyword>
<comment type="cofactor">
    <cofactor evidence="1 16">
        <name>pyridoxal 5'-phosphate</name>
        <dbReference type="ChEBI" id="CHEBI:597326"/>
    </cofactor>
</comment>
<dbReference type="UniPathway" id="UPA00048">
    <property type="reaction ID" value="UER00073"/>
</dbReference>
<comment type="catalytic activity">
    <reaction evidence="12 17">
        <text>L-valine + 2-oxoglutarate = 3-methyl-2-oxobutanoate + L-glutamate</text>
        <dbReference type="Rhea" id="RHEA:24813"/>
        <dbReference type="ChEBI" id="CHEBI:11851"/>
        <dbReference type="ChEBI" id="CHEBI:16810"/>
        <dbReference type="ChEBI" id="CHEBI:29985"/>
        <dbReference type="ChEBI" id="CHEBI:57762"/>
        <dbReference type="EC" id="2.6.1.42"/>
    </reaction>
</comment>
<dbReference type="InterPro" id="IPR043132">
    <property type="entry name" value="BCAT-like_C"/>
</dbReference>
<keyword evidence="11 17" id="KW-0100">Branched-chain amino acid biosynthesis</keyword>
<dbReference type="GO" id="GO:0009097">
    <property type="term" value="P:isoleucine biosynthetic process"/>
    <property type="evidence" value="ECO:0007669"/>
    <property type="project" value="UniProtKB-UniPathway"/>
</dbReference>
<reference evidence="18 19" key="1">
    <citation type="submission" date="2020-06" db="EMBL/GenBank/DDBJ databases">
        <authorList>
            <person name="Grouzdev D.S."/>
        </authorList>
    </citation>
    <scope>NUCLEOTIDE SEQUENCE [LARGE SCALE GENOMIC DNA]</scope>
    <source>
        <strain evidence="18 19">HO-A22</strain>
    </source>
</reference>
<keyword evidence="7 17" id="KW-0032">Aminotransferase</keyword>
<dbReference type="EC" id="2.6.1.42" evidence="17"/>
<evidence type="ECO:0000256" key="4">
    <source>
        <dbReference type="ARBA" id="ARBA00004931"/>
    </source>
</evidence>
<evidence type="ECO:0000256" key="5">
    <source>
        <dbReference type="ARBA" id="ARBA00005072"/>
    </source>
</evidence>
<evidence type="ECO:0000256" key="13">
    <source>
        <dbReference type="ARBA" id="ARBA00048798"/>
    </source>
</evidence>
<dbReference type="InterPro" id="IPR001544">
    <property type="entry name" value="Aminotrans_IV"/>
</dbReference>
<dbReference type="PANTHER" id="PTHR42743:SF11">
    <property type="entry name" value="AMINODEOXYCHORISMATE LYASE"/>
    <property type="match status" value="1"/>
</dbReference>
<dbReference type="AlphaFoldDB" id="A0A7Y6UMH4"/>
<keyword evidence="10 16" id="KW-0663">Pyridoxal phosphate</keyword>
<comment type="pathway">
    <text evidence="5 17">Amino-acid biosynthesis; L-leucine biosynthesis; L-leucine from 3-methyl-2-oxobutanoate: step 4/4.</text>
</comment>
<evidence type="ECO:0000256" key="12">
    <source>
        <dbReference type="ARBA" id="ARBA00048212"/>
    </source>
</evidence>
<dbReference type="FunFam" id="3.20.10.10:FF:000002">
    <property type="entry name" value="D-alanine aminotransferase"/>
    <property type="match status" value="1"/>
</dbReference>